<comment type="caution">
    <text evidence="2">The sequence shown here is derived from an EMBL/GenBank/DDBJ whole genome shotgun (WGS) entry which is preliminary data.</text>
</comment>
<dbReference type="InterPro" id="IPR009875">
    <property type="entry name" value="PilZ_domain"/>
</dbReference>
<dbReference type="EMBL" id="MTKO01000093">
    <property type="protein sequence ID" value="RWX44511.1"/>
    <property type="molecule type" value="Genomic_DNA"/>
</dbReference>
<dbReference type="Gene3D" id="2.40.10.220">
    <property type="entry name" value="predicted glycosyltransferase like domains"/>
    <property type="match status" value="1"/>
</dbReference>
<dbReference type="GO" id="GO:0035438">
    <property type="term" value="F:cyclic-di-GMP binding"/>
    <property type="evidence" value="ECO:0007669"/>
    <property type="project" value="InterPro"/>
</dbReference>
<protein>
    <submittedName>
        <fullName evidence="2">PilZ domain-containing protein</fullName>
    </submittedName>
</protein>
<dbReference type="AlphaFoldDB" id="A0A3S3R548"/>
<gene>
    <name evidence="2" type="ORF">H206_01683</name>
</gene>
<dbReference type="Proteomes" id="UP000287853">
    <property type="component" value="Unassembled WGS sequence"/>
</dbReference>
<proteinExistence type="predicted"/>
<dbReference type="Pfam" id="PF07238">
    <property type="entry name" value="PilZ"/>
    <property type="match status" value="1"/>
</dbReference>
<organism evidence="2 3">
    <name type="scientific">Candidatus Electrothrix aarhusensis</name>
    <dbReference type="NCBI Taxonomy" id="1859131"/>
    <lineage>
        <taxon>Bacteria</taxon>
        <taxon>Pseudomonadati</taxon>
        <taxon>Thermodesulfobacteriota</taxon>
        <taxon>Desulfobulbia</taxon>
        <taxon>Desulfobulbales</taxon>
        <taxon>Desulfobulbaceae</taxon>
        <taxon>Candidatus Electrothrix</taxon>
    </lineage>
</organism>
<accession>A0A3S3R548</accession>
<sequence>MIQNEMTDKKTEKCRRSSRRVNKQVKLSISKLQYPMTNVDVNVGYTSNVSETGLCFATDELFKNGAILQLVVELVGWQHYLRTTAAIIDVQTASKPLTAVAEVVWSKKMTDNEEKYAVGVQFKDIYEDDLQAFKKFLRRMLDKKS</sequence>
<name>A0A3S3R548_9BACT</name>
<evidence type="ECO:0000313" key="3">
    <source>
        <dbReference type="Proteomes" id="UP000287853"/>
    </source>
</evidence>
<feature type="domain" description="PilZ" evidence="1">
    <location>
        <begin position="15"/>
        <end position="137"/>
    </location>
</feature>
<keyword evidence="3" id="KW-1185">Reference proteome</keyword>
<evidence type="ECO:0000259" key="1">
    <source>
        <dbReference type="Pfam" id="PF07238"/>
    </source>
</evidence>
<evidence type="ECO:0000313" key="2">
    <source>
        <dbReference type="EMBL" id="RWX44511.1"/>
    </source>
</evidence>
<reference evidence="2 3" key="1">
    <citation type="submission" date="2017-01" db="EMBL/GenBank/DDBJ databases">
        <title>The cable genome- insights into the physiology and evolution of filamentous bacteria capable of sulfide oxidation via long distance electron transfer.</title>
        <authorList>
            <person name="Schreiber L."/>
            <person name="Bjerg J.T."/>
            <person name="Boggild A."/>
            <person name="Van De Vossenberg J."/>
            <person name="Meysman F."/>
            <person name="Nielsen L.P."/>
            <person name="Schramm A."/>
            <person name="Kjeldsen K.U."/>
        </authorList>
    </citation>
    <scope>NUCLEOTIDE SEQUENCE [LARGE SCALE GENOMIC DNA]</scope>
    <source>
        <strain evidence="2">MCF</strain>
    </source>
</reference>